<dbReference type="Pfam" id="PF02465">
    <property type="entry name" value="FliD_N"/>
    <property type="match status" value="1"/>
</dbReference>
<keyword evidence="10" id="KW-0282">Flagellum</keyword>
<dbReference type="GO" id="GO:0007155">
    <property type="term" value="P:cell adhesion"/>
    <property type="evidence" value="ECO:0007669"/>
    <property type="project" value="InterPro"/>
</dbReference>
<keyword evidence="11" id="KW-1185">Reference proteome</keyword>
<feature type="domain" description="Flagellar hook-associated protein 2 C-terminal" evidence="9">
    <location>
        <begin position="796"/>
        <end position="1029"/>
    </location>
</feature>
<dbReference type="RefSeq" id="WP_145076211.1">
    <property type="nucleotide sequence ID" value="NZ_CP036425.1"/>
</dbReference>
<evidence type="ECO:0000313" key="10">
    <source>
        <dbReference type="EMBL" id="QDU33302.1"/>
    </source>
</evidence>
<evidence type="ECO:0000259" key="8">
    <source>
        <dbReference type="Pfam" id="PF02465"/>
    </source>
</evidence>
<dbReference type="GO" id="GO:0009424">
    <property type="term" value="C:bacterial-type flagellum hook"/>
    <property type="evidence" value="ECO:0007669"/>
    <property type="project" value="InterPro"/>
</dbReference>
<gene>
    <name evidence="10" type="primary">fliD</name>
    <name evidence="10" type="ORF">KS4_13480</name>
</gene>
<dbReference type="KEGG" id="pcor:KS4_13480"/>
<dbReference type="InterPro" id="IPR003481">
    <property type="entry name" value="FliD_N"/>
</dbReference>
<name>A0A517YT16_9BACT</name>
<accession>A0A517YT16</accession>
<evidence type="ECO:0000259" key="9">
    <source>
        <dbReference type="Pfam" id="PF07195"/>
    </source>
</evidence>
<dbReference type="Pfam" id="PF07195">
    <property type="entry name" value="FliD_C"/>
    <property type="match status" value="1"/>
</dbReference>
<evidence type="ECO:0000256" key="1">
    <source>
        <dbReference type="ARBA" id="ARBA00004365"/>
    </source>
</evidence>
<keyword evidence="10" id="KW-0969">Cilium</keyword>
<evidence type="ECO:0000256" key="3">
    <source>
        <dbReference type="ARBA" id="ARBA00011255"/>
    </source>
</evidence>
<evidence type="ECO:0000256" key="7">
    <source>
        <dbReference type="ARBA" id="ARBA00033192"/>
    </source>
</evidence>
<evidence type="ECO:0000256" key="6">
    <source>
        <dbReference type="ARBA" id="ARBA00033074"/>
    </source>
</evidence>
<sequence length="1047" mass="109452">MGQITTSVGLISGIDSGALIDQLIQLDSKPKTLIEQKNLKIDTQKTAYQTVNAQLLALKGQSSNLGLPTTFNATLASTSNESVLTATTSKTAVPGNYSFIVKQLVASQQTVTKGFGAKDDDLGLTNTMTFEPGGARLDSTSKLSAMNGGEGVERGVIRVTDRSGNAAFIDLGTAVTVDDVVDTINNTLGVNVIASITQDGLTIRDNTGSTSGSLIIEDVGKTKTATSLGIKDSVASDTLVGSSINRVGRNTLLSDLNDGNGIHMNQDETDDFRIKTNSGEFTVDLGKATTLGDVIDKINEAATTAGISVTADISADGTGLALNDGTGSGTDFRVNVINGSQAAVDLGIEGYDADGDGVMSDRLIASINSKLLKNINGGDGITNGWVGLTGSTSLSLLNNGEGIKTSGNSDADLTITDRDGDSYAIDIDGLSTIQELIDHVESETGGVILLSFSDGHLIADDDSGGSGEFQIESTSGSVATAESLGLAAAKTEDTITGLDLSNLQPNNNSGMGIVRIKNAAGDTKDVDLSAARSVSDVARLINESGAGVEVKINNNGNGLQIEDKSGGSGALEISDVSGKVAESFNLNGTHTSRLVDGGNVQMQYISEATTLESLGVTRGKFKITDSSGRTATVDLTQGNEVTLADVISEINSRGLKIQASINENGDGILLRDMGPGTVKIKVEEDGSSTASDLGFLGEAAEPGEDLDGSFEKKIEVEATDSLQEIATKINDANLNMRATIINDGSGNAPFRLSMTTREPGTDGAFVFDDGGAGFNAFNLAEAQDAVVFYGTGDAADALAVTSSSNTIKNLVPGVTIDLKSTSTSPIQVTIAEDNEAIRGSVKGFVDAFNDMLATINKYDTYDADTNTRGLLFGDSATSQITRSIYNSVLYGNPEVPGRYHSLSEVGVTVGSGGKLRFDATKFDEAIQEDRDAVIDLFTWRQTEKVDEDGDGEKDEEKLIASGIGVELDLLIKRLSDKDSSPIERAIGILDAQKKLNDQKIKDLDARLAAKRERLVRDFTNMEKSLAKMQGQTSSISQIQSITTNNSK</sequence>
<comment type="subcellular location">
    <subcellularLocation>
        <location evidence="1">Bacterial flagellum</location>
    </subcellularLocation>
</comment>
<keyword evidence="4" id="KW-0175">Coiled coil</keyword>
<evidence type="ECO:0000313" key="11">
    <source>
        <dbReference type="Proteomes" id="UP000317369"/>
    </source>
</evidence>
<evidence type="ECO:0000256" key="2">
    <source>
        <dbReference type="ARBA" id="ARBA00009764"/>
    </source>
</evidence>
<protein>
    <recommendedName>
        <fullName evidence="7">Filament cap protein</fullName>
    </recommendedName>
    <alternativeName>
        <fullName evidence="6">Flagellar cap protein</fullName>
    </alternativeName>
</protein>
<dbReference type="Pfam" id="PF07196">
    <property type="entry name" value="Flagellin_IN"/>
    <property type="match status" value="1"/>
</dbReference>
<dbReference type="InterPro" id="IPR040026">
    <property type="entry name" value="FliD"/>
</dbReference>
<dbReference type="InterPro" id="IPR010810">
    <property type="entry name" value="Flagellin_hook_IN_motif"/>
</dbReference>
<feature type="domain" description="Flagellar hook-associated protein 2 N-terminal" evidence="8">
    <location>
        <begin position="12"/>
        <end position="107"/>
    </location>
</feature>
<dbReference type="Proteomes" id="UP000317369">
    <property type="component" value="Chromosome"/>
</dbReference>
<keyword evidence="5" id="KW-0975">Bacterial flagellum</keyword>
<proteinExistence type="inferred from homology"/>
<comment type="subunit">
    <text evidence="3">Homopentamer.</text>
</comment>
<reference evidence="10 11" key="1">
    <citation type="submission" date="2019-02" db="EMBL/GenBank/DDBJ databases">
        <title>Deep-cultivation of Planctomycetes and their phenomic and genomic characterization uncovers novel biology.</title>
        <authorList>
            <person name="Wiegand S."/>
            <person name="Jogler M."/>
            <person name="Boedeker C."/>
            <person name="Pinto D."/>
            <person name="Vollmers J."/>
            <person name="Rivas-Marin E."/>
            <person name="Kohn T."/>
            <person name="Peeters S.H."/>
            <person name="Heuer A."/>
            <person name="Rast P."/>
            <person name="Oberbeckmann S."/>
            <person name="Bunk B."/>
            <person name="Jeske O."/>
            <person name="Meyerdierks A."/>
            <person name="Storesund J.E."/>
            <person name="Kallscheuer N."/>
            <person name="Luecker S."/>
            <person name="Lage O.M."/>
            <person name="Pohl T."/>
            <person name="Merkel B.J."/>
            <person name="Hornburger P."/>
            <person name="Mueller R.-W."/>
            <person name="Bruemmer F."/>
            <person name="Labrenz M."/>
            <person name="Spormann A.M."/>
            <person name="Op den Camp H."/>
            <person name="Overmann J."/>
            <person name="Amann R."/>
            <person name="Jetten M.S.M."/>
            <person name="Mascher T."/>
            <person name="Medema M.H."/>
            <person name="Devos D.P."/>
            <person name="Kaster A.-K."/>
            <person name="Ovreas L."/>
            <person name="Rohde M."/>
            <person name="Galperin M.Y."/>
            <person name="Jogler C."/>
        </authorList>
    </citation>
    <scope>NUCLEOTIDE SEQUENCE [LARGE SCALE GENOMIC DNA]</scope>
    <source>
        <strain evidence="10 11">KS4</strain>
    </source>
</reference>
<dbReference type="InterPro" id="IPR010809">
    <property type="entry name" value="FliD_C"/>
</dbReference>
<evidence type="ECO:0000256" key="5">
    <source>
        <dbReference type="ARBA" id="ARBA00023143"/>
    </source>
</evidence>
<organism evidence="10 11">
    <name type="scientific">Poriferisphaera corsica</name>
    <dbReference type="NCBI Taxonomy" id="2528020"/>
    <lineage>
        <taxon>Bacteria</taxon>
        <taxon>Pseudomonadati</taxon>
        <taxon>Planctomycetota</taxon>
        <taxon>Phycisphaerae</taxon>
        <taxon>Phycisphaerales</taxon>
        <taxon>Phycisphaeraceae</taxon>
        <taxon>Poriferisphaera</taxon>
    </lineage>
</organism>
<dbReference type="OrthoDB" id="244268at2"/>
<dbReference type="PANTHER" id="PTHR30288:SF0">
    <property type="entry name" value="FLAGELLAR HOOK-ASSOCIATED PROTEIN 2"/>
    <property type="match status" value="1"/>
</dbReference>
<comment type="similarity">
    <text evidence="2">Belongs to the FliD family.</text>
</comment>
<dbReference type="EMBL" id="CP036425">
    <property type="protein sequence ID" value="QDU33302.1"/>
    <property type="molecule type" value="Genomic_DNA"/>
</dbReference>
<dbReference type="AlphaFoldDB" id="A0A517YT16"/>
<evidence type="ECO:0000256" key="4">
    <source>
        <dbReference type="ARBA" id="ARBA00023054"/>
    </source>
</evidence>
<dbReference type="GO" id="GO:0009421">
    <property type="term" value="C:bacterial-type flagellum filament cap"/>
    <property type="evidence" value="ECO:0007669"/>
    <property type="project" value="InterPro"/>
</dbReference>
<keyword evidence="10" id="KW-0966">Cell projection</keyword>
<dbReference type="PANTHER" id="PTHR30288">
    <property type="entry name" value="FLAGELLAR CAP/ASSEMBLY PROTEIN FLID"/>
    <property type="match status" value="1"/>
</dbReference>
<dbReference type="GO" id="GO:0071973">
    <property type="term" value="P:bacterial-type flagellum-dependent cell motility"/>
    <property type="evidence" value="ECO:0007669"/>
    <property type="project" value="TreeGrafter"/>
</dbReference>